<dbReference type="PANTHER" id="PTHR22950:SF702">
    <property type="entry name" value="AMINO ACID TRANSPORTER PROTEIN"/>
    <property type="match status" value="1"/>
</dbReference>
<feature type="transmembrane region" description="Helical" evidence="5">
    <location>
        <begin position="56"/>
        <end position="75"/>
    </location>
</feature>
<name>A0A812VK93_9DINO</name>
<evidence type="ECO:0000313" key="8">
    <source>
        <dbReference type="Proteomes" id="UP000601435"/>
    </source>
</evidence>
<dbReference type="GO" id="GO:0016020">
    <property type="term" value="C:membrane"/>
    <property type="evidence" value="ECO:0007669"/>
    <property type="project" value="UniProtKB-SubCell"/>
</dbReference>
<keyword evidence="2 5" id="KW-0812">Transmembrane</keyword>
<keyword evidence="3 5" id="KW-1133">Transmembrane helix</keyword>
<keyword evidence="8" id="KW-1185">Reference proteome</keyword>
<evidence type="ECO:0000256" key="3">
    <source>
        <dbReference type="ARBA" id="ARBA00022989"/>
    </source>
</evidence>
<dbReference type="Pfam" id="PF01490">
    <property type="entry name" value="Aa_trans"/>
    <property type="match status" value="1"/>
</dbReference>
<evidence type="ECO:0000256" key="1">
    <source>
        <dbReference type="ARBA" id="ARBA00004141"/>
    </source>
</evidence>
<proteinExistence type="predicted"/>
<evidence type="ECO:0000256" key="4">
    <source>
        <dbReference type="ARBA" id="ARBA00023136"/>
    </source>
</evidence>
<feature type="transmembrane region" description="Helical" evidence="5">
    <location>
        <begin position="12"/>
        <end position="36"/>
    </location>
</feature>
<dbReference type="OrthoDB" id="438545at2759"/>
<evidence type="ECO:0000259" key="6">
    <source>
        <dbReference type="Pfam" id="PF01490"/>
    </source>
</evidence>
<feature type="non-terminal residue" evidence="7">
    <location>
        <position position="117"/>
    </location>
</feature>
<accession>A0A812VK93</accession>
<organism evidence="7 8">
    <name type="scientific">Symbiodinium necroappetens</name>
    <dbReference type="NCBI Taxonomy" id="1628268"/>
    <lineage>
        <taxon>Eukaryota</taxon>
        <taxon>Sar</taxon>
        <taxon>Alveolata</taxon>
        <taxon>Dinophyceae</taxon>
        <taxon>Suessiales</taxon>
        <taxon>Symbiodiniaceae</taxon>
        <taxon>Symbiodinium</taxon>
    </lineage>
</organism>
<evidence type="ECO:0000256" key="5">
    <source>
        <dbReference type="SAM" id="Phobius"/>
    </source>
</evidence>
<gene>
    <name evidence="7" type="primary">AVT6A</name>
    <name evidence="7" type="ORF">SNEC2469_LOCUS17994</name>
</gene>
<comment type="subcellular location">
    <subcellularLocation>
        <location evidence="1">Membrane</location>
        <topology evidence="1">Multi-pass membrane protein</topology>
    </subcellularLocation>
</comment>
<dbReference type="PANTHER" id="PTHR22950">
    <property type="entry name" value="AMINO ACID TRANSPORTER"/>
    <property type="match status" value="1"/>
</dbReference>
<comment type="caution">
    <text evidence="7">The sequence shown here is derived from an EMBL/GenBank/DDBJ whole genome shotgun (WGS) entry which is preliminary data.</text>
</comment>
<dbReference type="AlphaFoldDB" id="A0A812VK93"/>
<evidence type="ECO:0000313" key="7">
    <source>
        <dbReference type="EMBL" id="CAE7637325.1"/>
    </source>
</evidence>
<keyword evidence="4 5" id="KW-0472">Membrane</keyword>
<feature type="domain" description="Amino acid transporter transmembrane" evidence="6">
    <location>
        <begin position="4"/>
        <end position="117"/>
    </location>
</feature>
<dbReference type="GO" id="GO:0015179">
    <property type="term" value="F:L-amino acid transmembrane transporter activity"/>
    <property type="evidence" value="ECO:0007669"/>
    <property type="project" value="TreeGrafter"/>
</dbReference>
<sequence length="117" mass="12764">LEQKSYQRMQKVSTRAMLLCCVVYLMMGVTGFLAFGEDTLGNILGNLQPMLCANDWMVRSGMASMAFAVTMAYPLNIFPIRFSVETALFYHRPSLNCSAVRTGIAVGAVASSLIVAI</sequence>
<protein>
    <submittedName>
        <fullName evidence="7">AVT6A protein</fullName>
    </submittedName>
</protein>
<dbReference type="EMBL" id="CAJNJA010030031">
    <property type="protein sequence ID" value="CAE7637325.1"/>
    <property type="molecule type" value="Genomic_DNA"/>
</dbReference>
<dbReference type="InterPro" id="IPR013057">
    <property type="entry name" value="AA_transpt_TM"/>
</dbReference>
<evidence type="ECO:0000256" key="2">
    <source>
        <dbReference type="ARBA" id="ARBA00022692"/>
    </source>
</evidence>
<dbReference type="Proteomes" id="UP000601435">
    <property type="component" value="Unassembled WGS sequence"/>
</dbReference>
<feature type="non-terminal residue" evidence="7">
    <location>
        <position position="1"/>
    </location>
</feature>
<reference evidence="7" key="1">
    <citation type="submission" date="2021-02" db="EMBL/GenBank/DDBJ databases">
        <authorList>
            <person name="Dougan E. K."/>
            <person name="Rhodes N."/>
            <person name="Thang M."/>
            <person name="Chan C."/>
        </authorList>
    </citation>
    <scope>NUCLEOTIDE SEQUENCE</scope>
</reference>